<dbReference type="SMART" id="SM00862">
    <property type="entry name" value="Trans_reg_C"/>
    <property type="match status" value="1"/>
</dbReference>
<evidence type="ECO:0000313" key="5">
    <source>
        <dbReference type="Proteomes" id="UP001515943"/>
    </source>
</evidence>
<keyword evidence="5" id="KW-1185">Reference proteome</keyword>
<reference evidence="4 5" key="1">
    <citation type="submission" date="2019-08" db="EMBL/GenBank/DDBJ databases">
        <title>Lentzea from Indian Himalayas.</title>
        <authorList>
            <person name="Mandal S."/>
            <person name="Mallick Gupta A."/>
            <person name="Maiti P.K."/>
            <person name="Sarkar J."/>
            <person name="Mandal S."/>
        </authorList>
    </citation>
    <scope>NUCLEOTIDE SEQUENCE [LARGE SCALE GENOMIC DNA]</scope>
    <source>
        <strain evidence="4 5">PSKA42</strain>
    </source>
</reference>
<accession>A0ABX1FTD3</accession>
<proteinExistence type="predicted"/>
<evidence type="ECO:0000259" key="3">
    <source>
        <dbReference type="PROSITE" id="PS51755"/>
    </source>
</evidence>
<evidence type="ECO:0000256" key="1">
    <source>
        <dbReference type="ARBA" id="ARBA00023125"/>
    </source>
</evidence>
<dbReference type="PANTHER" id="PTHR35807:SF1">
    <property type="entry name" value="TRANSCRIPTIONAL REGULATOR REDD"/>
    <property type="match status" value="1"/>
</dbReference>
<organism evidence="4 5">
    <name type="scientific">Lentzea indica</name>
    <dbReference type="NCBI Taxonomy" id="2604800"/>
    <lineage>
        <taxon>Bacteria</taxon>
        <taxon>Bacillati</taxon>
        <taxon>Actinomycetota</taxon>
        <taxon>Actinomycetes</taxon>
        <taxon>Pseudonocardiales</taxon>
        <taxon>Pseudonocardiaceae</taxon>
        <taxon>Lentzea</taxon>
    </lineage>
</organism>
<keyword evidence="1 2" id="KW-0238">DNA-binding</keyword>
<dbReference type="CDD" id="cd00383">
    <property type="entry name" value="trans_reg_C"/>
    <property type="match status" value="1"/>
</dbReference>
<sequence>MWLIRTLGPIRVERQGEEIPLGPPQTRTVLALLAASANEVVSIETIIDELWGSSPPASARTQIHGIISALRRLLGHDRIATDRPRGYRLRAAADELETCLFHDDLECARKMLAQAPSHRARPGCVAHSPAGAVPPSRTCATTPAAGWRRPVSRRWRNGWRPIWIWAAAPTWSAS</sequence>
<dbReference type="Proteomes" id="UP001515943">
    <property type="component" value="Unassembled WGS sequence"/>
</dbReference>
<dbReference type="EMBL" id="VSRL01000212">
    <property type="protein sequence ID" value="NKE61992.1"/>
    <property type="molecule type" value="Genomic_DNA"/>
</dbReference>
<name>A0ABX1FTD3_9PSEU</name>
<dbReference type="PANTHER" id="PTHR35807">
    <property type="entry name" value="TRANSCRIPTIONAL REGULATOR REDD-RELATED"/>
    <property type="match status" value="1"/>
</dbReference>
<dbReference type="InterPro" id="IPR001867">
    <property type="entry name" value="OmpR/PhoB-type_DNA-bd"/>
</dbReference>
<protein>
    <recommendedName>
        <fullName evidence="3">OmpR/PhoB-type domain-containing protein</fullName>
    </recommendedName>
</protein>
<dbReference type="Gene3D" id="1.10.10.10">
    <property type="entry name" value="Winged helix-like DNA-binding domain superfamily/Winged helix DNA-binding domain"/>
    <property type="match status" value="1"/>
</dbReference>
<feature type="domain" description="OmpR/PhoB-type" evidence="3">
    <location>
        <begin position="1"/>
        <end position="91"/>
    </location>
</feature>
<comment type="caution">
    <text evidence="4">The sequence shown here is derived from an EMBL/GenBank/DDBJ whole genome shotgun (WGS) entry which is preliminary data.</text>
</comment>
<evidence type="ECO:0000256" key="2">
    <source>
        <dbReference type="PROSITE-ProRule" id="PRU01091"/>
    </source>
</evidence>
<dbReference type="InterPro" id="IPR016032">
    <property type="entry name" value="Sig_transdc_resp-reg_C-effctor"/>
</dbReference>
<dbReference type="InterPro" id="IPR036388">
    <property type="entry name" value="WH-like_DNA-bd_sf"/>
</dbReference>
<dbReference type="InterPro" id="IPR051677">
    <property type="entry name" value="AfsR-DnrI-RedD_regulator"/>
</dbReference>
<feature type="DNA-binding region" description="OmpR/PhoB-type" evidence="2">
    <location>
        <begin position="1"/>
        <end position="91"/>
    </location>
</feature>
<dbReference type="PROSITE" id="PS51755">
    <property type="entry name" value="OMPR_PHOB"/>
    <property type="match status" value="1"/>
</dbReference>
<gene>
    <name evidence="4" type="ORF">FXN61_36645</name>
</gene>
<dbReference type="Pfam" id="PF00486">
    <property type="entry name" value="Trans_reg_C"/>
    <property type="match status" value="1"/>
</dbReference>
<dbReference type="SUPFAM" id="SSF46894">
    <property type="entry name" value="C-terminal effector domain of the bipartite response regulators"/>
    <property type="match status" value="1"/>
</dbReference>
<evidence type="ECO:0000313" key="4">
    <source>
        <dbReference type="EMBL" id="NKE61992.1"/>
    </source>
</evidence>